<dbReference type="RefSeq" id="WP_003356454.1">
    <property type="nucleotide sequence ID" value="NZ_CP013246.1"/>
</dbReference>
<proteinExistence type="predicted"/>
<dbReference type="EMBL" id="SWOY01000003">
    <property type="protein sequence ID" value="NFG17295.1"/>
    <property type="molecule type" value="Genomic_DNA"/>
</dbReference>
<gene>
    <name evidence="1" type="ORF">FC794_10905</name>
</gene>
<dbReference type="Proteomes" id="UP000478995">
    <property type="component" value="Unassembled WGS sequence"/>
</dbReference>
<evidence type="ECO:0000313" key="1">
    <source>
        <dbReference type="EMBL" id="NFG17295.1"/>
    </source>
</evidence>
<sequence length="186" mass="22521">MTLNYILTREELFNFHKKYILNTMQYENFLKKLNKKYFFMGILIWIFTNYSMKFKAFIVIAIIGILLFIFRKKIYMYKFDNELKKAYCNDKKIYLFDPITLEVKDEGIMLNTSMNDELIKWEGIKDFNIIDGNIFIRTFTKDNVFIPSSVIRSEENLNLLKELFIKYGQIKPKNNYPKDIQFIIKK</sequence>
<reference evidence="1 2" key="1">
    <citation type="submission" date="2019-04" db="EMBL/GenBank/DDBJ databases">
        <title>Genome sequencing of Clostridium botulinum Groups I-IV and Clostridium butyricum.</title>
        <authorList>
            <person name="Brunt J."/>
            <person name="Van Vliet A.H.M."/>
            <person name="Stringer S.C."/>
            <person name="Carter A.T."/>
            <person name="Peck M.W."/>
        </authorList>
    </citation>
    <scope>NUCLEOTIDE SEQUENCE [LARGE SCALE GENOMIC DNA]</scope>
    <source>
        <strain evidence="1 2">IFR 18/037</strain>
    </source>
</reference>
<organism evidence="1 2">
    <name type="scientific">Clostridium botulinum</name>
    <dbReference type="NCBI Taxonomy" id="1491"/>
    <lineage>
        <taxon>Bacteria</taxon>
        <taxon>Bacillati</taxon>
        <taxon>Bacillota</taxon>
        <taxon>Clostridia</taxon>
        <taxon>Eubacteriales</taxon>
        <taxon>Clostridiaceae</taxon>
        <taxon>Clostridium</taxon>
    </lineage>
</organism>
<accession>A0A6B4I058</accession>
<dbReference type="AlphaFoldDB" id="A0A6B4I058"/>
<comment type="caution">
    <text evidence="1">The sequence shown here is derived from an EMBL/GenBank/DDBJ whole genome shotgun (WGS) entry which is preliminary data.</text>
</comment>
<evidence type="ECO:0000313" key="2">
    <source>
        <dbReference type="Proteomes" id="UP000478995"/>
    </source>
</evidence>
<protein>
    <recommendedName>
        <fullName evidence="3">YcxB family protein</fullName>
    </recommendedName>
</protein>
<name>A0A6B4I058_CLOBO</name>
<evidence type="ECO:0008006" key="3">
    <source>
        <dbReference type="Google" id="ProtNLM"/>
    </source>
</evidence>